<dbReference type="EMBL" id="CP114063">
    <property type="protein sequence ID" value="WAT24443.1"/>
    <property type="molecule type" value="Genomic_DNA"/>
</dbReference>
<dbReference type="InterPro" id="IPR050109">
    <property type="entry name" value="HTH-type_TetR-like_transc_reg"/>
</dbReference>
<dbReference type="InterPro" id="IPR009057">
    <property type="entry name" value="Homeodomain-like_sf"/>
</dbReference>
<evidence type="ECO:0000313" key="6">
    <source>
        <dbReference type="Proteomes" id="UP001164714"/>
    </source>
</evidence>
<feature type="DNA-binding region" description="H-T-H motif" evidence="2">
    <location>
        <begin position="32"/>
        <end position="51"/>
    </location>
</feature>
<dbReference type="GO" id="GO:0006355">
    <property type="term" value="P:regulation of DNA-templated transcription"/>
    <property type="evidence" value="ECO:0007669"/>
    <property type="project" value="UniProtKB-ARBA"/>
</dbReference>
<evidence type="ECO:0000259" key="3">
    <source>
        <dbReference type="PROSITE" id="PS50977"/>
    </source>
</evidence>
<name>A0AA47GAZ7_9LACT</name>
<keyword evidence="1 2" id="KW-0238">DNA-binding</keyword>
<evidence type="ECO:0000256" key="1">
    <source>
        <dbReference type="ARBA" id="ARBA00023125"/>
    </source>
</evidence>
<accession>A0AA47GAZ7</accession>
<sequence>MASLSEKNPTTRQRITAVAHENFMSIGYEKTSTRMIAEEGGTTQQDLYHHFKNKQTLYVAVLESVANEVEKELINFVANEQLTMEET</sequence>
<dbReference type="Proteomes" id="UP001179483">
    <property type="component" value="Chromosome"/>
</dbReference>
<dbReference type="AlphaFoldDB" id="A0AA47GAZ7"/>
<evidence type="ECO:0000256" key="2">
    <source>
        <dbReference type="PROSITE-ProRule" id="PRU00335"/>
    </source>
</evidence>
<dbReference type="GO" id="GO:0003677">
    <property type="term" value="F:DNA binding"/>
    <property type="evidence" value="ECO:0007669"/>
    <property type="project" value="UniProtKB-UniRule"/>
</dbReference>
<evidence type="ECO:0000313" key="5">
    <source>
        <dbReference type="EMBL" id="WCG37690.1"/>
    </source>
</evidence>
<organism evidence="4 6">
    <name type="scientific">Aerococcus urinaeequi</name>
    <dbReference type="NCBI Taxonomy" id="51665"/>
    <lineage>
        <taxon>Bacteria</taxon>
        <taxon>Bacillati</taxon>
        <taxon>Bacillota</taxon>
        <taxon>Bacilli</taxon>
        <taxon>Lactobacillales</taxon>
        <taxon>Aerococcaceae</taxon>
        <taxon>Aerococcus</taxon>
    </lineage>
</organism>
<dbReference type="PANTHER" id="PTHR30328:SF54">
    <property type="entry name" value="HTH-TYPE TRANSCRIPTIONAL REPRESSOR SCO4008"/>
    <property type="match status" value="1"/>
</dbReference>
<evidence type="ECO:0000313" key="4">
    <source>
        <dbReference type="EMBL" id="WAT24443.1"/>
    </source>
</evidence>
<protein>
    <submittedName>
        <fullName evidence="4">TetR/AcrR family transcriptional regulator</fullName>
    </submittedName>
</protein>
<dbReference type="Pfam" id="PF00440">
    <property type="entry name" value="TetR_N"/>
    <property type="match status" value="1"/>
</dbReference>
<dbReference type="PANTHER" id="PTHR30328">
    <property type="entry name" value="TRANSCRIPTIONAL REPRESSOR"/>
    <property type="match status" value="1"/>
</dbReference>
<dbReference type="RefSeq" id="WP_165695907.1">
    <property type="nucleotide sequence ID" value="NZ_CP114063.1"/>
</dbReference>
<dbReference type="Proteomes" id="UP001164714">
    <property type="component" value="Chromosome"/>
</dbReference>
<dbReference type="EMBL" id="CP116590">
    <property type="protein sequence ID" value="WCG37690.1"/>
    <property type="molecule type" value="Genomic_DNA"/>
</dbReference>
<dbReference type="PRINTS" id="PR00455">
    <property type="entry name" value="HTHTETR"/>
</dbReference>
<reference evidence="4" key="1">
    <citation type="submission" date="2022-12" db="EMBL/GenBank/DDBJ databases">
        <title>Whole genome sequence analysis of a duck derived balloon bacteium Aerococcus urinaeequi henan2020.</title>
        <authorList>
            <person name="Zhang H."/>
            <person name="Qiao H.X."/>
            <person name="Bian C.Z."/>
            <person name="Shu J.C."/>
        </authorList>
    </citation>
    <scope>NUCLEOTIDE SEQUENCE</scope>
    <source>
        <strain evidence="4">2020-HN-1</strain>
    </source>
</reference>
<dbReference type="InterPro" id="IPR001647">
    <property type="entry name" value="HTH_TetR"/>
</dbReference>
<dbReference type="PROSITE" id="PS50977">
    <property type="entry name" value="HTH_TETR_2"/>
    <property type="match status" value="1"/>
</dbReference>
<proteinExistence type="predicted"/>
<gene>
    <name evidence="4" type="ORF">OZ415_09465</name>
    <name evidence="5" type="ORF">PML80_09305</name>
</gene>
<dbReference type="Gene3D" id="1.10.357.10">
    <property type="entry name" value="Tetracycline Repressor, domain 2"/>
    <property type="match status" value="1"/>
</dbReference>
<dbReference type="SUPFAM" id="SSF46689">
    <property type="entry name" value="Homeodomain-like"/>
    <property type="match status" value="1"/>
</dbReference>
<reference evidence="5" key="2">
    <citation type="submission" date="2023-01" db="EMBL/GenBank/DDBJ databases">
        <title>Oxazolidinone resistance genes in florfenicol resistant enterococci from beef cattle and veal calves at slaughter.</title>
        <authorList>
            <person name="Biggel M."/>
        </authorList>
    </citation>
    <scope>NUCLEOTIDE SEQUENCE</scope>
    <source>
        <strain evidence="5">K79-1</strain>
    </source>
</reference>
<feature type="domain" description="HTH tetR-type" evidence="3">
    <location>
        <begin position="9"/>
        <end position="69"/>
    </location>
</feature>